<evidence type="ECO:0000313" key="2">
    <source>
        <dbReference type="Proteomes" id="UP000000702"/>
    </source>
</evidence>
<dbReference type="NCBIfam" id="TIGR01549">
    <property type="entry name" value="HAD-SF-IA-v1"/>
    <property type="match status" value="1"/>
</dbReference>
<dbReference type="InterPro" id="IPR006439">
    <property type="entry name" value="HAD-SF_hydro_IA"/>
</dbReference>
<dbReference type="PANTHER" id="PTHR46191:SF2">
    <property type="entry name" value="HALOACID DEHALOGENASE-LIKE HYDROLASE DOMAIN-CONTAINING PROTEIN 3"/>
    <property type="match status" value="1"/>
</dbReference>
<dbReference type="EMBL" id="CAEQ01002057">
    <property type="protein sequence ID" value="CCD15785.1"/>
    <property type="molecule type" value="Genomic_DNA"/>
</dbReference>
<proteinExistence type="predicted"/>
<dbReference type="OMA" id="ERAGCHY"/>
<dbReference type="Gene3D" id="3.40.50.1000">
    <property type="entry name" value="HAD superfamily/HAD-like"/>
    <property type="match status" value="1"/>
</dbReference>
<name>F9WER9_TRYCI</name>
<dbReference type="InterPro" id="IPR051828">
    <property type="entry name" value="HAD-like_hydrolase_domain"/>
</dbReference>
<reference evidence="1 2" key="2">
    <citation type="journal article" date="2012" name="Proc. Natl. Acad. Sci. U.S.A.">
        <title>Antigenic diversity is generated by distinct evolutionary mechanisms in African trypanosome species.</title>
        <authorList>
            <person name="Jackson A.P."/>
            <person name="Berry A."/>
            <person name="Aslett M."/>
            <person name="Allison H.C."/>
            <person name="Burton P."/>
            <person name="Vavrova-Anderson J."/>
            <person name="Brown R."/>
            <person name="Browne H."/>
            <person name="Corton N."/>
            <person name="Hauser H."/>
            <person name="Gamble J."/>
            <person name="Gilderthorp R."/>
            <person name="Marcello L."/>
            <person name="McQuillan J."/>
            <person name="Otto T.D."/>
            <person name="Quail M.A."/>
            <person name="Sanders M.J."/>
            <person name="van Tonder A."/>
            <person name="Ginger M.L."/>
            <person name="Field M.C."/>
            <person name="Barry J.D."/>
            <person name="Hertz-Fowler C."/>
            <person name="Berriman M."/>
        </authorList>
    </citation>
    <scope>NUCLEOTIDE SEQUENCE [LARGE SCALE GENOMIC DNA]</scope>
    <source>
        <strain evidence="1 2">IL3000</strain>
    </source>
</reference>
<sequence length="285" mass="32009">MNVRIGVSFDLLGTLIVVRRSPGYQYCTYFRSYLERKGLQLPTVDEPKLNASFKRSIKSEMEKCRKLWVEKGLGEPKEAPLSGVEPGEVFAFWCSVVDGTLGNDSDYYFDDKEIKSVIQEARKNGEWKDFIEDVVERFSTPEPYEWLPKTVNTLRALQQWRQQQLSHGVLCAIPTVVSNSDSRLAHAISAMLQQEEAGERLVGGLFFADTVGVAKPSPRGIMLACESCGVTSVKYWVHVGDDEEDREAAERAGCHFIRCSSTEGPDWGGLQAKLQELCHHALRAN</sequence>
<dbReference type="InterPro" id="IPR044924">
    <property type="entry name" value="HAD-SF_hydro_IA_REG-2-like_cap"/>
</dbReference>
<dbReference type="InterPro" id="IPR023214">
    <property type="entry name" value="HAD_sf"/>
</dbReference>
<organism evidence="1 2">
    <name type="scientific">Trypanosoma congolense (strain IL3000)</name>
    <dbReference type="NCBI Taxonomy" id="1068625"/>
    <lineage>
        <taxon>Eukaryota</taxon>
        <taxon>Discoba</taxon>
        <taxon>Euglenozoa</taxon>
        <taxon>Kinetoplastea</taxon>
        <taxon>Metakinetoplastina</taxon>
        <taxon>Trypanosomatida</taxon>
        <taxon>Trypanosomatidae</taxon>
        <taxon>Trypanosoma</taxon>
        <taxon>Nannomonas</taxon>
    </lineage>
</organism>
<dbReference type="PANTHER" id="PTHR46191">
    <property type="match status" value="1"/>
</dbReference>
<dbReference type="AlphaFoldDB" id="F9WER9"/>
<comment type="caution">
    <text evidence="1">The sequence shown here is derived from an EMBL/GenBank/DDBJ whole genome shotgun (WGS) entry which is preliminary data.</text>
</comment>
<gene>
    <name evidence="1" type="ORF">TCIL3000_0_07960</name>
</gene>
<dbReference type="GO" id="GO:0005634">
    <property type="term" value="C:nucleus"/>
    <property type="evidence" value="ECO:0007669"/>
    <property type="project" value="TreeGrafter"/>
</dbReference>
<reference evidence="2" key="1">
    <citation type="submission" date="2011-07" db="EMBL/GenBank/DDBJ databases">
        <title>Divergent evolution of antigenic variation in African trypanosomes.</title>
        <authorList>
            <person name="Jackson A.P."/>
            <person name="Berry A."/>
            <person name="Allison H.C."/>
            <person name="Burton P."/>
            <person name="Anderson J."/>
            <person name="Aslett M."/>
            <person name="Brown R."/>
            <person name="Corton N."/>
            <person name="Harris D."/>
            <person name="Hauser H."/>
            <person name="Gamble J."/>
            <person name="Gilderthorp R."/>
            <person name="McQuillan J."/>
            <person name="Quail M.A."/>
            <person name="Sanders M."/>
            <person name="Van Tonder A."/>
            <person name="Ginger M.L."/>
            <person name="Donelson J.E."/>
            <person name="Field M.C."/>
            <person name="Barry J.D."/>
            <person name="Berriman M."/>
            <person name="Hertz-Fowler C."/>
        </authorList>
    </citation>
    <scope>NUCLEOTIDE SEQUENCE [LARGE SCALE GENOMIC DNA]</scope>
    <source>
        <strain evidence="2">IL3000</strain>
    </source>
</reference>
<keyword evidence="2" id="KW-1185">Reference proteome</keyword>
<dbReference type="Proteomes" id="UP000000702">
    <property type="component" value="Unassembled WGS sequence"/>
</dbReference>
<evidence type="ECO:0000313" key="1">
    <source>
        <dbReference type="EMBL" id="CCD15785.1"/>
    </source>
</evidence>
<dbReference type="SUPFAM" id="SSF56784">
    <property type="entry name" value="HAD-like"/>
    <property type="match status" value="1"/>
</dbReference>
<dbReference type="VEuPathDB" id="TriTrypDB:TcIL3000_0_07960"/>
<dbReference type="Gene3D" id="1.10.150.720">
    <property type="entry name" value="Haloacid dehalogenase-like hydrolase"/>
    <property type="match status" value="1"/>
</dbReference>
<protein>
    <submittedName>
        <fullName evidence="1">WGS project CAEQ00000000 data, annotated contig 308</fullName>
    </submittedName>
</protein>
<dbReference type="Pfam" id="PF00702">
    <property type="entry name" value="Hydrolase"/>
    <property type="match status" value="1"/>
</dbReference>
<accession>F9WER9</accession>
<dbReference type="InterPro" id="IPR036412">
    <property type="entry name" value="HAD-like_sf"/>
</dbReference>